<dbReference type="HOGENOM" id="CLU_1440764_0_0_1"/>
<evidence type="ECO:0000313" key="2">
    <source>
        <dbReference type="EMBL" id="EYE92668.1"/>
    </source>
</evidence>
<proteinExistence type="predicted"/>
<dbReference type="GeneID" id="63692986"/>
<evidence type="ECO:0000313" key="3">
    <source>
        <dbReference type="Proteomes" id="UP000019804"/>
    </source>
</evidence>
<organism evidence="2 3">
    <name type="scientific">Aspergillus ruber (strain CBS 135680)</name>
    <dbReference type="NCBI Taxonomy" id="1388766"/>
    <lineage>
        <taxon>Eukaryota</taxon>
        <taxon>Fungi</taxon>
        <taxon>Dikarya</taxon>
        <taxon>Ascomycota</taxon>
        <taxon>Pezizomycotina</taxon>
        <taxon>Eurotiomycetes</taxon>
        <taxon>Eurotiomycetidae</taxon>
        <taxon>Eurotiales</taxon>
        <taxon>Aspergillaceae</taxon>
        <taxon>Aspergillus</taxon>
        <taxon>Aspergillus subgen. Aspergillus</taxon>
    </lineage>
</organism>
<gene>
    <name evidence="2" type="ORF">EURHEDRAFT_174896</name>
</gene>
<feature type="region of interest" description="Disordered" evidence="1">
    <location>
        <begin position="129"/>
        <end position="160"/>
    </location>
</feature>
<evidence type="ECO:0000256" key="1">
    <source>
        <dbReference type="SAM" id="MobiDB-lite"/>
    </source>
</evidence>
<keyword evidence="3" id="KW-1185">Reference proteome</keyword>
<dbReference type="Proteomes" id="UP000019804">
    <property type="component" value="Unassembled WGS sequence"/>
</dbReference>
<name>A0A017S6L1_ASPRC</name>
<accession>A0A017S6L1</accession>
<dbReference type="RefSeq" id="XP_040636356.1">
    <property type="nucleotide sequence ID" value="XM_040777862.1"/>
</dbReference>
<sequence>MLDRFLFASKGFVDYDIRCSVADLCDLNDQTHVFFHGLWFFFSCVVDWVYGQICFPSAGLEESTSIRLHWLQYCISYISALSRDAIVVRPCYVASNKLPRNLQLSDILQQILRSISVLPYFTRSQVIPTESRNSRPISPESRQEGASPIGKLQTVPPPSGHCPPSITITELRRISGGGPSGMPIAILR</sequence>
<dbReference type="AlphaFoldDB" id="A0A017S6L1"/>
<dbReference type="EMBL" id="KK088435">
    <property type="protein sequence ID" value="EYE92668.1"/>
    <property type="molecule type" value="Genomic_DNA"/>
</dbReference>
<protein>
    <submittedName>
        <fullName evidence="2">Uncharacterized protein</fullName>
    </submittedName>
</protein>
<reference evidence="3" key="1">
    <citation type="journal article" date="2014" name="Nat. Commun.">
        <title>Genomic adaptations of the halophilic Dead Sea filamentous fungus Eurotium rubrum.</title>
        <authorList>
            <person name="Kis-Papo T."/>
            <person name="Weig A.R."/>
            <person name="Riley R."/>
            <person name="Persoh D."/>
            <person name="Salamov A."/>
            <person name="Sun H."/>
            <person name="Lipzen A."/>
            <person name="Wasser S.P."/>
            <person name="Rambold G."/>
            <person name="Grigoriev I.V."/>
            <person name="Nevo E."/>
        </authorList>
    </citation>
    <scope>NUCLEOTIDE SEQUENCE [LARGE SCALE GENOMIC DNA]</scope>
    <source>
        <strain evidence="3">CBS 135680</strain>
    </source>
</reference>